<evidence type="ECO:0000313" key="10">
    <source>
        <dbReference type="Proteomes" id="UP000078486"/>
    </source>
</evidence>
<evidence type="ECO:0000256" key="1">
    <source>
        <dbReference type="ARBA" id="ARBA00004141"/>
    </source>
</evidence>
<proteinExistence type="predicted"/>
<dbReference type="NCBIfam" id="TIGR03902">
    <property type="entry name" value="rhom_GG_sort"/>
    <property type="match status" value="1"/>
</dbReference>
<accession>A0A178IH61</accession>
<sequence length="221" mass="23673">MPFNFSAMRRFPLVTLALAALALLAAALPPAFTDALQFDRDAIARGELWRFLTAHLTHFGVSHLRWDVFALLLLGTMAEGKSRRDWLAALAVSAPAITLLVWALQPHFTHYRGLSGLDCAAYGVIVGHLFRDGLRARHHFTLALAVLAFAAALAKCAYELATGTAFFVGATTAFAPVPLAHLAGVLTGALVTMTPFLRQPATRRRDGTVQSATASRAPGSP</sequence>
<gene>
    <name evidence="9" type="ORF">AW736_14880</name>
</gene>
<feature type="transmembrane region" description="Helical" evidence="6">
    <location>
        <begin position="111"/>
        <end position="130"/>
    </location>
</feature>
<feature type="chain" id="PRO_5008088808" description="Peptidase S54 rhomboid domain-containing protein" evidence="7">
    <location>
        <begin position="28"/>
        <end position="221"/>
    </location>
</feature>
<dbReference type="GO" id="GO:0016020">
    <property type="term" value="C:membrane"/>
    <property type="evidence" value="ECO:0007669"/>
    <property type="project" value="UniProtKB-SubCell"/>
</dbReference>
<comment type="caution">
    <text evidence="9">The sequence shown here is derived from an EMBL/GenBank/DDBJ whole genome shotgun (WGS) entry which is preliminary data.</text>
</comment>
<dbReference type="GO" id="GO:0004252">
    <property type="term" value="F:serine-type endopeptidase activity"/>
    <property type="evidence" value="ECO:0007669"/>
    <property type="project" value="InterPro"/>
</dbReference>
<feature type="transmembrane region" description="Helical" evidence="6">
    <location>
        <begin position="142"/>
        <end position="161"/>
    </location>
</feature>
<evidence type="ECO:0000256" key="4">
    <source>
        <dbReference type="ARBA" id="ARBA00023136"/>
    </source>
</evidence>
<keyword evidence="3 6" id="KW-1133">Transmembrane helix</keyword>
<feature type="signal peptide" evidence="7">
    <location>
        <begin position="1"/>
        <end position="27"/>
    </location>
</feature>
<feature type="transmembrane region" description="Helical" evidence="6">
    <location>
        <begin position="86"/>
        <end position="105"/>
    </location>
</feature>
<dbReference type="Pfam" id="PF01694">
    <property type="entry name" value="Rhomboid"/>
    <property type="match status" value="1"/>
</dbReference>
<dbReference type="EMBL" id="LRRQ01000106">
    <property type="protein sequence ID" value="OAM89078.1"/>
    <property type="molecule type" value="Genomic_DNA"/>
</dbReference>
<reference evidence="9 10" key="1">
    <citation type="submission" date="2016-01" db="EMBL/GenBank/DDBJ databases">
        <title>High potential of lignocellulose degradation of a new Verrucomicrobia species.</title>
        <authorList>
            <person name="Wang Y."/>
            <person name="Shi Y."/>
            <person name="Qiu Z."/>
            <person name="Liu S."/>
            <person name="Yang H."/>
        </authorList>
    </citation>
    <scope>NUCLEOTIDE SEQUENCE [LARGE SCALE GENOMIC DNA]</scope>
    <source>
        <strain evidence="9 10">TSB47</strain>
    </source>
</reference>
<comment type="subcellular location">
    <subcellularLocation>
        <location evidence="1">Membrane</location>
        <topology evidence="1">Multi-pass membrane protein</topology>
    </subcellularLocation>
</comment>
<keyword evidence="7" id="KW-0732">Signal</keyword>
<dbReference type="SUPFAM" id="SSF144091">
    <property type="entry name" value="Rhomboid-like"/>
    <property type="match status" value="1"/>
</dbReference>
<evidence type="ECO:0000313" key="9">
    <source>
        <dbReference type="EMBL" id="OAM89078.1"/>
    </source>
</evidence>
<keyword evidence="4 6" id="KW-0472">Membrane</keyword>
<evidence type="ECO:0000256" key="3">
    <source>
        <dbReference type="ARBA" id="ARBA00022989"/>
    </source>
</evidence>
<organism evidence="9 10">
    <name type="scientific">Termitidicoccus mucosus</name>
    <dbReference type="NCBI Taxonomy" id="1184151"/>
    <lineage>
        <taxon>Bacteria</taxon>
        <taxon>Pseudomonadati</taxon>
        <taxon>Verrucomicrobiota</taxon>
        <taxon>Opitutia</taxon>
        <taxon>Opitutales</taxon>
        <taxon>Opitutaceae</taxon>
        <taxon>Termitidicoccus</taxon>
    </lineage>
</organism>
<dbReference type="STRING" id="1184151.AW736_14880"/>
<dbReference type="InterPro" id="IPR023826">
    <property type="entry name" value="Rhom-like_SP_proteobac"/>
</dbReference>
<evidence type="ECO:0000256" key="6">
    <source>
        <dbReference type="SAM" id="Phobius"/>
    </source>
</evidence>
<evidence type="ECO:0000256" key="7">
    <source>
        <dbReference type="SAM" id="SignalP"/>
    </source>
</evidence>
<keyword evidence="2 6" id="KW-0812">Transmembrane</keyword>
<feature type="transmembrane region" description="Helical" evidence="6">
    <location>
        <begin position="173"/>
        <end position="197"/>
    </location>
</feature>
<evidence type="ECO:0000256" key="5">
    <source>
        <dbReference type="SAM" id="MobiDB-lite"/>
    </source>
</evidence>
<protein>
    <recommendedName>
        <fullName evidence="8">Peptidase S54 rhomboid domain-containing protein</fullName>
    </recommendedName>
</protein>
<keyword evidence="10" id="KW-1185">Reference proteome</keyword>
<dbReference type="InterPro" id="IPR035952">
    <property type="entry name" value="Rhomboid-like_sf"/>
</dbReference>
<feature type="domain" description="Peptidase S54 rhomboid" evidence="8">
    <location>
        <begin position="46"/>
        <end position="194"/>
    </location>
</feature>
<feature type="transmembrane region" description="Helical" evidence="6">
    <location>
        <begin position="49"/>
        <end position="74"/>
    </location>
</feature>
<evidence type="ECO:0000259" key="8">
    <source>
        <dbReference type="Pfam" id="PF01694"/>
    </source>
</evidence>
<feature type="region of interest" description="Disordered" evidence="5">
    <location>
        <begin position="201"/>
        <end position="221"/>
    </location>
</feature>
<dbReference type="Gene3D" id="1.20.1540.10">
    <property type="entry name" value="Rhomboid-like"/>
    <property type="match status" value="1"/>
</dbReference>
<dbReference type="InterPro" id="IPR022764">
    <property type="entry name" value="Peptidase_S54_rhomboid_dom"/>
</dbReference>
<evidence type="ECO:0000256" key="2">
    <source>
        <dbReference type="ARBA" id="ARBA00022692"/>
    </source>
</evidence>
<dbReference type="Proteomes" id="UP000078486">
    <property type="component" value="Unassembled WGS sequence"/>
</dbReference>
<dbReference type="AlphaFoldDB" id="A0A178IH61"/>
<name>A0A178IH61_9BACT</name>